<dbReference type="GO" id="GO:0043123">
    <property type="term" value="P:positive regulation of canonical NF-kappaB signal transduction"/>
    <property type="evidence" value="ECO:0007669"/>
    <property type="project" value="UniProtKB-ARBA"/>
</dbReference>
<dbReference type="AlphaFoldDB" id="A0A151X1V5"/>
<keyword evidence="23" id="KW-0346">Stress response</keyword>
<evidence type="ECO:0000256" key="8">
    <source>
        <dbReference type="ARBA" id="ARBA00022490"/>
    </source>
</evidence>
<comment type="subcellular location">
    <subcellularLocation>
        <location evidence="2">Cell membrane</location>
        <topology evidence="2">Peripheral membrane protein</topology>
        <orientation evidence="2">Cytoplasmic side</orientation>
    </subcellularLocation>
    <subcellularLocation>
        <location evidence="3">Cytoplasm</location>
    </subcellularLocation>
</comment>
<keyword evidence="12" id="KW-0808">Transferase</keyword>
<evidence type="ECO:0000256" key="16">
    <source>
        <dbReference type="ARBA" id="ARBA00022741"/>
    </source>
</evidence>
<evidence type="ECO:0000256" key="1">
    <source>
        <dbReference type="ARBA" id="ARBA00001946"/>
    </source>
</evidence>
<feature type="domain" description="Protein kinase" evidence="30">
    <location>
        <begin position="22"/>
        <end position="277"/>
    </location>
</feature>
<dbReference type="PRINTS" id="PR00109">
    <property type="entry name" value="TYRKINASE"/>
</dbReference>
<dbReference type="Gene3D" id="3.30.200.20">
    <property type="entry name" value="Phosphorylase Kinase, domain 1"/>
    <property type="match status" value="1"/>
</dbReference>
<feature type="transmembrane region" description="Helical" evidence="29">
    <location>
        <begin position="470"/>
        <end position="495"/>
    </location>
</feature>
<comment type="catalytic activity">
    <reaction evidence="27">
        <text>L-seryl-[protein] + ATP = O-phospho-L-seryl-[protein] + ADP + H(+)</text>
        <dbReference type="Rhea" id="RHEA:17989"/>
        <dbReference type="Rhea" id="RHEA-COMP:9863"/>
        <dbReference type="Rhea" id="RHEA-COMP:11604"/>
        <dbReference type="ChEBI" id="CHEBI:15378"/>
        <dbReference type="ChEBI" id="CHEBI:29999"/>
        <dbReference type="ChEBI" id="CHEBI:30616"/>
        <dbReference type="ChEBI" id="CHEBI:83421"/>
        <dbReference type="ChEBI" id="CHEBI:456216"/>
        <dbReference type="EC" id="2.7.11.25"/>
    </reaction>
</comment>
<dbReference type="Pfam" id="PF07714">
    <property type="entry name" value="PK_Tyr_Ser-Thr"/>
    <property type="match status" value="1"/>
</dbReference>
<dbReference type="InterPro" id="IPR001245">
    <property type="entry name" value="Ser-Thr/Tyr_kinase_cat_dom"/>
</dbReference>
<evidence type="ECO:0000256" key="7">
    <source>
        <dbReference type="ARBA" id="ARBA00022475"/>
    </source>
</evidence>
<evidence type="ECO:0000256" key="24">
    <source>
        <dbReference type="ARBA" id="ARBA00023136"/>
    </source>
</evidence>
<feature type="transmembrane region" description="Helical" evidence="29">
    <location>
        <begin position="559"/>
        <end position="580"/>
    </location>
</feature>
<dbReference type="InterPro" id="IPR008271">
    <property type="entry name" value="Ser/Thr_kinase_AS"/>
</dbReference>
<dbReference type="Gene3D" id="1.10.510.10">
    <property type="entry name" value="Transferase(Phosphotransferase) domain 1"/>
    <property type="match status" value="1"/>
</dbReference>
<evidence type="ECO:0000256" key="27">
    <source>
        <dbReference type="ARBA" id="ARBA00048329"/>
    </source>
</evidence>
<protein>
    <recommendedName>
        <fullName evidence="6">Mitogen-activated protein kinase kinase kinase 7</fullName>
        <ecNumber evidence="5">2.7.11.25</ecNumber>
    </recommendedName>
</protein>
<dbReference type="GO" id="GO:0007254">
    <property type="term" value="P:JNK cascade"/>
    <property type="evidence" value="ECO:0007669"/>
    <property type="project" value="TreeGrafter"/>
</dbReference>
<evidence type="ECO:0000256" key="25">
    <source>
        <dbReference type="ARBA" id="ARBA00023163"/>
    </source>
</evidence>
<keyword evidence="9" id="KW-1017">Isopeptide bond</keyword>
<evidence type="ECO:0000256" key="6">
    <source>
        <dbReference type="ARBA" id="ARBA00017660"/>
    </source>
</evidence>
<keyword evidence="10" id="KW-0723">Serine/threonine-protein kinase</keyword>
<proteinExistence type="inferred from homology"/>
<dbReference type="GO" id="GO:0004709">
    <property type="term" value="F:MAP kinase kinase kinase activity"/>
    <property type="evidence" value="ECO:0007669"/>
    <property type="project" value="UniProtKB-EC"/>
</dbReference>
<dbReference type="PROSITE" id="PS00108">
    <property type="entry name" value="PROTEIN_KINASE_ST"/>
    <property type="match status" value="1"/>
</dbReference>
<keyword evidence="13 29" id="KW-0812">Transmembrane</keyword>
<dbReference type="GO" id="GO:0005737">
    <property type="term" value="C:cytoplasm"/>
    <property type="evidence" value="ECO:0007669"/>
    <property type="project" value="UniProtKB-SubCell"/>
</dbReference>
<dbReference type="EC" id="2.7.11.25" evidence="5"/>
<dbReference type="GO" id="GO:0006955">
    <property type="term" value="P:immune response"/>
    <property type="evidence" value="ECO:0007669"/>
    <property type="project" value="TreeGrafter"/>
</dbReference>
<dbReference type="GO" id="GO:0043410">
    <property type="term" value="P:positive regulation of MAPK cascade"/>
    <property type="evidence" value="ECO:0007669"/>
    <property type="project" value="UniProtKB-ARBA"/>
</dbReference>
<name>A0A151X1V5_9HYME</name>
<keyword evidence="7" id="KW-1003">Cell membrane</keyword>
<keyword evidence="24 29" id="KW-0472">Membrane</keyword>
<comment type="cofactor">
    <cofactor evidence="1">
        <name>Mg(2+)</name>
        <dbReference type="ChEBI" id="CHEBI:18420"/>
    </cofactor>
</comment>
<evidence type="ECO:0000256" key="20">
    <source>
        <dbReference type="ARBA" id="ARBA00022843"/>
    </source>
</evidence>
<dbReference type="GO" id="GO:0005886">
    <property type="term" value="C:plasma membrane"/>
    <property type="evidence" value="ECO:0007669"/>
    <property type="project" value="UniProtKB-SubCell"/>
</dbReference>
<evidence type="ECO:0000256" key="29">
    <source>
        <dbReference type="SAM" id="Phobius"/>
    </source>
</evidence>
<keyword evidence="18 28" id="KW-0067">ATP-binding</keyword>
<evidence type="ECO:0000259" key="30">
    <source>
        <dbReference type="PROSITE" id="PS50011"/>
    </source>
</evidence>
<evidence type="ECO:0000256" key="4">
    <source>
        <dbReference type="ARBA" id="ARBA00006529"/>
    </source>
</evidence>
<keyword evidence="20" id="KW-0832">Ubl conjugation</keyword>
<evidence type="ECO:0000256" key="14">
    <source>
        <dbReference type="ARBA" id="ARBA00022703"/>
    </source>
</evidence>
<evidence type="ECO:0000313" key="31">
    <source>
        <dbReference type="EMBL" id="KYQ54382.1"/>
    </source>
</evidence>
<evidence type="ECO:0000256" key="19">
    <source>
        <dbReference type="ARBA" id="ARBA00022842"/>
    </source>
</evidence>
<dbReference type="PROSITE" id="PS00107">
    <property type="entry name" value="PROTEIN_KINASE_ATP"/>
    <property type="match status" value="1"/>
</dbReference>
<feature type="transmembrane region" description="Helical" evidence="29">
    <location>
        <begin position="789"/>
        <end position="813"/>
    </location>
</feature>
<feature type="binding site" evidence="28">
    <location>
        <position position="49"/>
    </location>
    <ligand>
        <name>ATP</name>
        <dbReference type="ChEBI" id="CHEBI:30616"/>
    </ligand>
</feature>
<dbReference type="PANTHER" id="PTHR46716">
    <property type="entry name" value="MITOGEN-ACTIVATED PROTEIN KINASE KINASE KINASE 7"/>
    <property type="match status" value="1"/>
</dbReference>
<reference evidence="31 32" key="1">
    <citation type="submission" date="2015-09" db="EMBL/GenBank/DDBJ databases">
        <title>Trachymyrmex zeteki WGS genome.</title>
        <authorList>
            <person name="Nygaard S."/>
            <person name="Hu H."/>
            <person name="Boomsma J."/>
            <person name="Zhang G."/>
        </authorList>
    </citation>
    <scope>NUCLEOTIDE SEQUENCE [LARGE SCALE GENOMIC DNA]</scope>
    <source>
        <strain evidence="31">Tzet28-1</strain>
        <tissue evidence="31">Whole body</tissue>
    </source>
</reference>
<keyword evidence="19" id="KW-0460">Magnesium</keyword>
<evidence type="ECO:0000256" key="3">
    <source>
        <dbReference type="ARBA" id="ARBA00004496"/>
    </source>
</evidence>
<gene>
    <name evidence="31" type="ORF">ALC60_06929</name>
</gene>
<keyword evidence="8" id="KW-0963">Cytoplasm</keyword>
<evidence type="ECO:0000256" key="15">
    <source>
        <dbReference type="ARBA" id="ARBA00022723"/>
    </source>
</evidence>
<dbReference type="InterPro" id="IPR000719">
    <property type="entry name" value="Prot_kinase_dom"/>
</dbReference>
<evidence type="ECO:0000256" key="12">
    <source>
        <dbReference type="ARBA" id="ARBA00022679"/>
    </source>
</evidence>
<organism evidence="31 32">
    <name type="scientific">Mycetomoellerius zeteki</name>
    <dbReference type="NCBI Taxonomy" id="64791"/>
    <lineage>
        <taxon>Eukaryota</taxon>
        <taxon>Metazoa</taxon>
        <taxon>Ecdysozoa</taxon>
        <taxon>Arthropoda</taxon>
        <taxon>Hexapoda</taxon>
        <taxon>Insecta</taxon>
        <taxon>Pterygota</taxon>
        <taxon>Neoptera</taxon>
        <taxon>Endopterygota</taxon>
        <taxon>Hymenoptera</taxon>
        <taxon>Apocrita</taxon>
        <taxon>Aculeata</taxon>
        <taxon>Formicoidea</taxon>
        <taxon>Formicidae</taxon>
        <taxon>Myrmicinae</taxon>
        <taxon>Mycetomoellerius</taxon>
    </lineage>
</organism>
<keyword evidence="17 31" id="KW-0418">Kinase</keyword>
<dbReference type="PROSITE" id="PS50011">
    <property type="entry name" value="PROTEIN_KINASE_DOM"/>
    <property type="match status" value="1"/>
</dbReference>
<dbReference type="EMBL" id="KQ982585">
    <property type="protein sequence ID" value="KYQ54382.1"/>
    <property type="molecule type" value="Genomic_DNA"/>
</dbReference>
<feature type="transmembrane region" description="Helical" evidence="29">
    <location>
        <begin position="849"/>
        <end position="869"/>
    </location>
</feature>
<evidence type="ECO:0000256" key="28">
    <source>
        <dbReference type="PROSITE-ProRule" id="PRU10141"/>
    </source>
</evidence>
<dbReference type="FunFam" id="3.30.200.20:FF:000152">
    <property type="entry name" value="Mitogen-activated protein kinase kinase kinase 7"/>
    <property type="match status" value="1"/>
</dbReference>
<keyword evidence="16 28" id="KW-0547">Nucleotide-binding</keyword>
<keyword evidence="25" id="KW-0804">Transcription</keyword>
<feature type="transmembrane region" description="Helical" evidence="29">
    <location>
        <begin position="626"/>
        <end position="644"/>
    </location>
</feature>
<evidence type="ECO:0000256" key="5">
    <source>
        <dbReference type="ARBA" id="ARBA00012406"/>
    </source>
</evidence>
<evidence type="ECO:0000256" key="9">
    <source>
        <dbReference type="ARBA" id="ARBA00022499"/>
    </source>
</evidence>
<dbReference type="SUPFAM" id="SSF56112">
    <property type="entry name" value="Protein kinase-like (PK-like)"/>
    <property type="match status" value="1"/>
</dbReference>
<evidence type="ECO:0000256" key="22">
    <source>
        <dbReference type="ARBA" id="ARBA00023015"/>
    </source>
</evidence>
<dbReference type="SMART" id="SM00220">
    <property type="entry name" value="S_TKc"/>
    <property type="match status" value="1"/>
</dbReference>
<keyword evidence="21 29" id="KW-1133">Transmembrane helix</keyword>
<evidence type="ECO:0000256" key="17">
    <source>
        <dbReference type="ARBA" id="ARBA00022777"/>
    </source>
</evidence>
<feature type="transmembrane region" description="Helical" evidence="29">
    <location>
        <begin position="819"/>
        <end position="837"/>
    </location>
</feature>
<keyword evidence="32" id="KW-1185">Reference proteome</keyword>
<dbReference type="InterPro" id="IPR013057">
    <property type="entry name" value="AA_transpt_TM"/>
</dbReference>
<evidence type="ECO:0000256" key="23">
    <source>
        <dbReference type="ARBA" id="ARBA00023016"/>
    </source>
</evidence>
<evidence type="ECO:0000256" key="11">
    <source>
        <dbReference type="ARBA" id="ARBA00022553"/>
    </source>
</evidence>
<dbReference type="Proteomes" id="UP000075809">
    <property type="component" value="Unassembled WGS sequence"/>
</dbReference>
<comment type="catalytic activity">
    <reaction evidence="26">
        <text>L-threonyl-[protein] + ATP = O-phospho-L-threonyl-[protein] + ADP + H(+)</text>
        <dbReference type="Rhea" id="RHEA:46608"/>
        <dbReference type="Rhea" id="RHEA-COMP:11060"/>
        <dbReference type="Rhea" id="RHEA-COMP:11605"/>
        <dbReference type="ChEBI" id="CHEBI:15378"/>
        <dbReference type="ChEBI" id="CHEBI:30013"/>
        <dbReference type="ChEBI" id="CHEBI:30616"/>
        <dbReference type="ChEBI" id="CHEBI:61977"/>
        <dbReference type="ChEBI" id="CHEBI:456216"/>
        <dbReference type="EC" id="2.7.11.25"/>
    </reaction>
</comment>
<feature type="transmembrane region" description="Helical" evidence="29">
    <location>
        <begin position="665"/>
        <end position="689"/>
    </location>
</feature>
<dbReference type="InterPro" id="IPR017441">
    <property type="entry name" value="Protein_kinase_ATP_BS"/>
</dbReference>
<dbReference type="FunFam" id="1.10.510.10:FF:000143">
    <property type="entry name" value="Mitogen-activated protein kinase kinase kinase 7"/>
    <property type="match status" value="1"/>
</dbReference>
<evidence type="ECO:0000256" key="13">
    <source>
        <dbReference type="ARBA" id="ARBA00022692"/>
    </source>
</evidence>
<accession>A0A151X1V5</accession>
<comment type="similarity">
    <text evidence="4">Belongs to the protein kinase superfamily. STE Ser/Thr protein kinase family. MAP kinase kinase kinase subfamily.</text>
</comment>
<keyword evidence="15" id="KW-0479">Metal-binding</keyword>
<evidence type="ECO:0000313" key="32">
    <source>
        <dbReference type="Proteomes" id="UP000075809"/>
    </source>
</evidence>
<dbReference type="PANTHER" id="PTHR46716:SF1">
    <property type="entry name" value="MITOGEN-ACTIVATED PROTEIN KINASE KINASE KINASE 7"/>
    <property type="match status" value="1"/>
</dbReference>
<dbReference type="GO" id="GO:0071560">
    <property type="term" value="P:cellular response to transforming growth factor beta stimulus"/>
    <property type="evidence" value="ECO:0007669"/>
    <property type="project" value="UniProtKB-ARBA"/>
</dbReference>
<feature type="transmembrane region" description="Helical" evidence="29">
    <location>
        <begin position="709"/>
        <end position="729"/>
    </location>
</feature>
<keyword evidence="14" id="KW-0053">Apoptosis</keyword>
<dbReference type="GO" id="GO:0005524">
    <property type="term" value="F:ATP binding"/>
    <property type="evidence" value="ECO:0007669"/>
    <property type="project" value="UniProtKB-UniRule"/>
</dbReference>
<dbReference type="Pfam" id="PF01490">
    <property type="entry name" value="Aa_trans"/>
    <property type="match status" value="1"/>
</dbReference>
<feature type="transmembrane region" description="Helical" evidence="29">
    <location>
        <begin position="516"/>
        <end position="539"/>
    </location>
</feature>
<dbReference type="STRING" id="64791.A0A151X1V5"/>
<dbReference type="CDD" id="cd14058">
    <property type="entry name" value="STKc_TAK1"/>
    <property type="match status" value="1"/>
</dbReference>
<dbReference type="GO" id="GO:0046872">
    <property type="term" value="F:metal ion binding"/>
    <property type="evidence" value="ECO:0007669"/>
    <property type="project" value="UniProtKB-KW"/>
</dbReference>
<evidence type="ECO:0000256" key="18">
    <source>
        <dbReference type="ARBA" id="ARBA00022840"/>
    </source>
</evidence>
<evidence type="ECO:0000256" key="2">
    <source>
        <dbReference type="ARBA" id="ARBA00004413"/>
    </source>
</evidence>
<dbReference type="GO" id="GO:0009893">
    <property type="term" value="P:positive regulation of metabolic process"/>
    <property type="evidence" value="ECO:0007669"/>
    <property type="project" value="UniProtKB-ARBA"/>
</dbReference>
<feature type="transmembrane region" description="Helical" evidence="29">
    <location>
        <begin position="587"/>
        <end position="606"/>
    </location>
</feature>
<dbReference type="GO" id="GO:0006915">
    <property type="term" value="P:apoptotic process"/>
    <property type="evidence" value="ECO:0007669"/>
    <property type="project" value="UniProtKB-KW"/>
</dbReference>
<evidence type="ECO:0000256" key="21">
    <source>
        <dbReference type="ARBA" id="ARBA00022989"/>
    </source>
</evidence>
<keyword evidence="22" id="KW-0805">Transcription regulation</keyword>
<dbReference type="GO" id="GO:0006950">
    <property type="term" value="P:response to stress"/>
    <property type="evidence" value="ECO:0007669"/>
    <property type="project" value="UniProtKB-ARBA"/>
</dbReference>
<keyword evidence="11" id="KW-0597">Phosphoprotein</keyword>
<evidence type="ECO:0000256" key="26">
    <source>
        <dbReference type="ARBA" id="ARBA00047559"/>
    </source>
</evidence>
<sequence>MASRVMTGHQQQFVEEIDYNEIETEQVVGKGSFGVVWKGKWRGQDVAVKHINSEGERKAFTVEVRQLSRVAHPNIVKLYGACTKNPVCLVMEYAEGGSLYNVLHCNPQPHYTTGHAMSWTLQCAQGVAYLHNMKPKPLIHRDLKPPNLLLVMGGQRLKICDFGTACDLNTYMTNNKGSAAWMAPEVFEGSRYTEKCDVFSWGIILWEVLTRKKPFDDLGASAYRIMWAVHVGQRPPLIEGCPRPIEDLMTKCWQKAPEERPSMDEVVRIMTELSEFFSRHLEPVEYSLSSEDDVDENKTSREDTLDIVSTLDFRMNGSVENGTIRTIPKPVEKTNECSNEEKPFALPRTAPISDGSTKFSSRQNNLGFQRIPVEVPMLNNFHGSVDSNLEHAKSLQSATAPTAHDDTLAALQSKNCNFAPLHVECDPNAWDLPSSSDTSWEIPNNMAGLDKVVQKTKKNNQRIPYALHQAGFGLGIALLILVAALTDYSLILMVRSGRICGEMSYQGLMRASFGRAGFYILTILQLLYPFIAMVSYNVVVGDTVTKVLIRVTGMDETNILAHRQVVILLATLCITVPLCLYRNVARLAKISFLSLVCVGFILLAIFVRMDTMSALVPSQKDSWRFANFPGIVPSVGIMAFAFMCHHNTFLIYSSIERATQEKWDIVTHWSLFTSFLIAAAFGIAGYATFTSYVQGDLMENYCWDDDLMNFARVMFSGTILLTFPIECFVTREVMPLMLIFLYNLANLILKDKLLRLRFLLSIQVLMTAIKGTDELEGHEAYVPNSDREYLIITLTIICMAYLISMLTDCLGIVLELNGILAAVPLAYILPGLCYLKLEEGPVLSSKKLPALGLMTAGILAALSGLLLIITNTCSGTCFHGKVMPYCVGNSTTTLHLNETTMSTDNFVLTECGI</sequence>
<dbReference type="InterPro" id="IPR011009">
    <property type="entry name" value="Kinase-like_dom_sf"/>
</dbReference>
<evidence type="ECO:0000256" key="10">
    <source>
        <dbReference type="ARBA" id="ARBA00022527"/>
    </source>
</evidence>
<dbReference type="GO" id="GO:0019901">
    <property type="term" value="F:protein kinase binding"/>
    <property type="evidence" value="ECO:0007669"/>
    <property type="project" value="UniProtKB-ARBA"/>
</dbReference>